<dbReference type="Gene3D" id="2.30.30.60">
    <property type="match status" value="1"/>
</dbReference>
<feature type="transmembrane region" description="Helical" evidence="7">
    <location>
        <begin position="145"/>
        <end position="165"/>
    </location>
</feature>
<keyword evidence="11" id="KW-1185">Reference proteome</keyword>
<dbReference type="InterPro" id="IPR011066">
    <property type="entry name" value="MscS_channel_C_sf"/>
</dbReference>
<dbReference type="InterPro" id="IPR049278">
    <property type="entry name" value="MS_channel_C"/>
</dbReference>
<evidence type="ECO:0000256" key="7">
    <source>
        <dbReference type="RuleBase" id="RU369025"/>
    </source>
</evidence>
<dbReference type="OrthoDB" id="9793781at2"/>
<dbReference type="PANTHER" id="PTHR30221:SF1">
    <property type="entry name" value="SMALL-CONDUCTANCE MECHANOSENSITIVE CHANNEL"/>
    <property type="match status" value="1"/>
</dbReference>
<comment type="caution">
    <text evidence="7">Lacks conserved residue(s) required for the propagation of feature annotation.</text>
</comment>
<evidence type="ECO:0000256" key="1">
    <source>
        <dbReference type="ARBA" id="ARBA00004651"/>
    </source>
</evidence>
<dbReference type="SUPFAM" id="SSF50182">
    <property type="entry name" value="Sm-like ribonucleoproteins"/>
    <property type="match status" value="1"/>
</dbReference>
<keyword evidence="3" id="KW-1003">Cell membrane</keyword>
<dbReference type="EMBL" id="LNYX01000013">
    <property type="protein sequence ID" value="KTD64322.1"/>
    <property type="molecule type" value="Genomic_DNA"/>
</dbReference>
<dbReference type="AlphaFoldDB" id="A0A0W0Z5D7"/>
<proteinExistence type="inferred from homology"/>
<dbReference type="InterPro" id="IPR023408">
    <property type="entry name" value="MscS_beta-dom_sf"/>
</dbReference>
<evidence type="ECO:0000256" key="5">
    <source>
        <dbReference type="ARBA" id="ARBA00022989"/>
    </source>
</evidence>
<keyword evidence="7" id="KW-0406">Ion transport</keyword>
<dbReference type="InterPro" id="IPR011014">
    <property type="entry name" value="MscS_channel_TM-2"/>
</dbReference>
<protein>
    <recommendedName>
        <fullName evidence="7">Small-conductance mechanosensitive channel</fullName>
    </recommendedName>
</protein>
<evidence type="ECO:0000313" key="10">
    <source>
        <dbReference type="EMBL" id="KTD64322.1"/>
    </source>
</evidence>
<dbReference type="SUPFAM" id="SSF82861">
    <property type="entry name" value="Mechanosensitive channel protein MscS (YggB), transmembrane region"/>
    <property type="match status" value="1"/>
</dbReference>
<dbReference type="Pfam" id="PF04972">
    <property type="entry name" value="BON"/>
    <property type="match status" value="1"/>
</dbReference>
<keyword evidence="7" id="KW-0813">Transport</keyword>
<feature type="transmembrane region" description="Helical" evidence="7">
    <location>
        <begin position="212"/>
        <end position="234"/>
    </location>
</feature>
<comment type="subunit">
    <text evidence="7">Homoheptamer.</text>
</comment>
<dbReference type="PANTHER" id="PTHR30221">
    <property type="entry name" value="SMALL-CONDUCTANCE MECHANOSENSITIVE CHANNEL"/>
    <property type="match status" value="1"/>
</dbReference>
<dbReference type="InterPro" id="IPR010920">
    <property type="entry name" value="LSM_dom_sf"/>
</dbReference>
<evidence type="ECO:0000256" key="8">
    <source>
        <dbReference type="SAM" id="MobiDB-lite"/>
    </source>
</evidence>
<reference evidence="10 11" key="1">
    <citation type="submission" date="2015-11" db="EMBL/GenBank/DDBJ databases">
        <title>Genomic analysis of 38 Legionella species identifies large and diverse effector repertoires.</title>
        <authorList>
            <person name="Burstein D."/>
            <person name="Amaro F."/>
            <person name="Zusman T."/>
            <person name="Lifshitz Z."/>
            <person name="Cohen O."/>
            <person name="Gilbert J.A."/>
            <person name="Pupko T."/>
            <person name="Shuman H.A."/>
            <person name="Segal G."/>
        </authorList>
    </citation>
    <scope>NUCLEOTIDE SEQUENCE [LARGE SCALE GENOMIC DNA]</scope>
    <source>
        <strain evidence="10 11">Mt.St.Helens-9</strain>
    </source>
</reference>
<feature type="compositionally biased region" description="Low complexity" evidence="8">
    <location>
        <begin position="451"/>
        <end position="461"/>
    </location>
</feature>
<keyword evidence="7" id="KW-0997">Cell inner membrane</keyword>
<dbReference type="Gene3D" id="1.10.287.1260">
    <property type="match status" value="1"/>
</dbReference>
<feature type="region of interest" description="Disordered" evidence="8">
    <location>
        <begin position="417"/>
        <end position="476"/>
    </location>
</feature>
<dbReference type="InterPro" id="IPR045275">
    <property type="entry name" value="MscS_archaea/bacteria_type"/>
</dbReference>
<dbReference type="PROSITE" id="PS50914">
    <property type="entry name" value="BON"/>
    <property type="match status" value="1"/>
</dbReference>
<feature type="compositionally biased region" description="Basic and acidic residues" evidence="8">
    <location>
        <begin position="418"/>
        <end position="431"/>
    </location>
</feature>
<dbReference type="InterPro" id="IPR007055">
    <property type="entry name" value="BON_dom"/>
</dbReference>
<name>A0A0W0Z5D7_LEGSP</name>
<evidence type="ECO:0000259" key="9">
    <source>
        <dbReference type="PROSITE" id="PS50914"/>
    </source>
</evidence>
<evidence type="ECO:0000313" key="11">
    <source>
        <dbReference type="Proteomes" id="UP000054877"/>
    </source>
</evidence>
<keyword evidence="6 7" id="KW-0472">Membrane</keyword>
<dbReference type="Gene3D" id="3.30.1340.30">
    <property type="match status" value="1"/>
</dbReference>
<keyword evidence="4 7" id="KW-0812">Transmembrane</keyword>
<gene>
    <name evidence="10" type="ORF">Lspi_1129</name>
</gene>
<evidence type="ECO:0000256" key="2">
    <source>
        <dbReference type="ARBA" id="ARBA00008017"/>
    </source>
</evidence>
<evidence type="ECO:0000256" key="3">
    <source>
        <dbReference type="ARBA" id="ARBA00022475"/>
    </source>
</evidence>
<comment type="function">
    <text evidence="7">Mechanosensitive channel that participates in the regulation of osmotic pressure changes within the cell, opening in response to stretch forces in the membrane lipid bilayer, without the need for other proteins. Contributes to normal resistance to hypoosmotic shock. Forms an ion channel of 1.0 nanosiemens conductance with a slight preference for anions.</text>
</comment>
<dbReference type="STRING" id="452.Lspi_1129"/>
<keyword evidence="5 7" id="KW-1133">Transmembrane helix</keyword>
<sequence>MRPDKKAWFHQLLVVLIITGFLTLLCTVATAQSESNKEQSADEQPSAITNRIDIKPTARDEEIAKRLANILKATHWYDNAKVRVEDGVVFLKGQSKTEEHKKWAGNLARKTQDVVAVVNNIEIIRPASWYIQQIREGLQEQWQRILRGLPFFCFALVILFMAWLAGRMFSSYIKKTLRVRQIHPLLAQVISRGTQLFCFLIGLYLILQLFGLTTIALTVLGGTGVIGIILGIAFRDITENLLASVLLSMQNPFRNNDLVEVDGITGYVQKLTIRATVLMTQDGNEVQIPNATVYKSNICNFTTIANRREDFVIGIGYNDSISNAQGIAMRVLSHHPAILNDPEPWVLVETLSATTVDLRIYFWFDASEYHWRKLKSSIIRLVKRAFQDEGISLPGKELTVSFAENVPVELLEAQKISPKKEKGEASSKESGRIATNAEGGLRSEKADIEVQARQSRQTQQQGNLLNSSESGEDTDT</sequence>
<dbReference type="Gene3D" id="3.30.70.100">
    <property type="match status" value="1"/>
</dbReference>
<feature type="transmembrane region" description="Helical" evidence="7">
    <location>
        <begin position="185"/>
        <end position="206"/>
    </location>
</feature>
<accession>A0A0W0Z5D7</accession>
<dbReference type="SUPFAM" id="SSF82689">
    <property type="entry name" value="Mechanosensitive channel protein MscS (YggB), C-terminal domain"/>
    <property type="match status" value="1"/>
</dbReference>
<dbReference type="PATRIC" id="fig|452.5.peg.1253"/>
<evidence type="ECO:0000256" key="6">
    <source>
        <dbReference type="ARBA" id="ARBA00023136"/>
    </source>
</evidence>
<dbReference type="Proteomes" id="UP000054877">
    <property type="component" value="Unassembled WGS sequence"/>
</dbReference>
<comment type="similarity">
    <text evidence="2 7">Belongs to the MscS (TC 1.A.23) family.</text>
</comment>
<dbReference type="InterPro" id="IPR006685">
    <property type="entry name" value="MscS_channel_2nd"/>
</dbReference>
<dbReference type="RefSeq" id="WP_095140659.1">
    <property type="nucleotide sequence ID" value="NZ_CAAAII010000005.1"/>
</dbReference>
<dbReference type="GO" id="GO:0008381">
    <property type="term" value="F:mechanosensitive monoatomic ion channel activity"/>
    <property type="evidence" value="ECO:0007669"/>
    <property type="project" value="InterPro"/>
</dbReference>
<evidence type="ECO:0000256" key="4">
    <source>
        <dbReference type="ARBA" id="ARBA00022692"/>
    </source>
</evidence>
<comment type="subcellular location">
    <subcellularLocation>
        <location evidence="7">Cell inner membrane</location>
        <topology evidence="7">Multi-pass membrane protein</topology>
    </subcellularLocation>
    <subcellularLocation>
        <location evidence="1">Cell membrane</location>
        <topology evidence="1">Multi-pass membrane protein</topology>
    </subcellularLocation>
</comment>
<organism evidence="10 11">
    <name type="scientific">Legionella spiritensis</name>
    <dbReference type="NCBI Taxonomy" id="452"/>
    <lineage>
        <taxon>Bacteria</taxon>
        <taxon>Pseudomonadati</taxon>
        <taxon>Pseudomonadota</taxon>
        <taxon>Gammaproteobacteria</taxon>
        <taxon>Legionellales</taxon>
        <taxon>Legionellaceae</taxon>
        <taxon>Legionella</taxon>
    </lineage>
</organism>
<feature type="domain" description="BON" evidence="9">
    <location>
        <begin position="59"/>
        <end position="125"/>
    </location>
</feature>
<dbReference type="Pfam" id="PF00924">
    <property type="entry name" value="MS_channel_2nd"/>
    <property type="match status" value="1"/>
</dbReference>
<comment type="caution">
    <text evidence="10">The sequence shown here is derived from an EMBL/GenBank/DDBJ whole genome shotgun (WGS) entry which is preliminary data.</text>
</comment>
<dbReference type="Pfam" id="PF21082">
    <property type="entry name" value="MS_channel_3rd"/>
    <property type="match status" value="1"/>
</dbReference>
<keyword evidence="7" id="KW-0407">Ion channel</keyword>
<feature type="compositionally biased region" description="Basic and acidic residues" evidence="8">
    <location>
        <begin position="441"/>
        <end position="450"/>
    </location>
</feature>
<dbReference type="GO" id="GO:0005886">
    <property type="term" value="C:plasma membrane"/>
    <property type="evidence" value="ECO:0007669"/>
    <property type="project" value="UniProtKB-SubCell"/>
</dbReference>